<dbReference type="AlphaFoldDB" id="A0AAV9PXQ1"/>
<evidence type="ECO:0000256" key="2">
    <source>
        <dbReference type="ARBA" id="ARBA00022692"/>
    </source>
</evidence>
<dbReference type="Proteomes" id="UP001345827">
    <property type="component" value="Unassembled WGS sequence"/>
</dbReference>
<keyword evidence="5" id="KW-0175">Coiled coil</keyword>
<dbReference type="GO" id="GO:0046873">
    <property type="term" value="F:metal ion transmembrane transporter activity"/>
    <property type="evidence" value="ECO:0007669"/>
    <property type="project" value="InterPro"/>
</dbReference>
<feature type="compositionally biased region" description="Polar residues" evidence="6">
    <location>
        <begin position="913"/>
        <end position="933"/>
    </location>
</feature>
<protein>
    <submittedName>
        <fullName evidence="8">Uncharacterized protein</fullName>
    </submittedName>
</protein>
<feature type="compositionally biased region" description="Low complexity" evidence="6">
    <location>
        <begin position="848"/>
        <end position="872"/>
    </location>
</feature>
<feature type="coiled-coil region" evidence="5">
    <location>
        <begin position="542"/>
        <end position="569"/>
    </location>
</feature>
<keyword evidence="4 7" id="KW-0472">Membrane</keyword>
<dbReference type="Pfam" id="PF01544">
    <property type="entry name" value="CorA"/>
    <property type="match status" value="1"/>
</dbReference>
<evidence type="ECO:0000256" key="7">
    <source>
        <dbReference type="SAM" id="Phobius"/>
    </source>
</evidence>
<evidence type="ECO:0000256" key="3">
    <source>
        <dbReference type="ARBA" id="ARBA00022989"/>
    </source>
</evidence>
<feature type="region of interest" description="Disordered" evidence="6">
    <location>
        <begin position="1"/>
        <end position="40"/>
    </location>
</feature>
<keyword evidence="2 7" id="KW-0812">Transmembrane</keyword>
<dbReference type="EMBL" id="JAXLQG010000017">
    <property type="protein sequence ID" value="KAK5531304.1"/>
    <property type="molecule type" value="Genomic_DNA"/>
</dbReference>
<proteinExistence type="predicted"/>
<comment type="caution">
    <text evidence="8">The sequence shown here is derived from an EMBL/GenBank/DDBJ whole genome shotgun (WGS) entry which is preliminary data.</text>
</comment>
<gene>
    <name evidence="8" type="ORF">LTR25_008411</name>
</gene>
<feature type="transmembrane region" description="Helical" evidence="7">
    <location>
        <begin position="597"/>
        <end position="619"/>
    </location>
</feature>
<sequence>MTPSDTPVHSNPPSPRFVDGYFPQEPVPPMSLDSNSNSNGNTIRDLIRQLEADRRAYLSTFEKVHQTLHQALNGQPARSDTVSDLALEGILSQPLVGTPEVSPSPGLKQGTEQPAIPPLTSSQRTGTYVLERHQTHPAKDSIFSGDASSDSEDDESFFAQETLPARDYSESDLIEHLKTHEWDVYNKYILQDLLRNLSLLENGIFLKDRHHQTDANHQHADIYHVSKDGAPLRSTRGDSEEGPLAVWEALKSTNSAEGRNQAVGRIIVVREPSSSLFAALHLTMAEYFDMDNIYRMLIDDHTPTKAITKGYLEKDHRRQRSIVFVFKYHTLIGEGRAPLPWQNHDNIEDPPESHIPLSTCSSVVALSLAGRPSHSLRRNSRKRKAIVGHIYDPFAPWHVLSIQCFPDWNSSVDVHETSHHYVNGPDAFFSSLLGEYRDAAKRFRAVFSSIQRLATPPNKSIFDRALRDELLFENDKYTYSRRYFWASQTLGLLSNEIKAMISAYRETFTDELWSGEHKTLFPGTKDQSSKYKNWRKKLVHTRRLFEKEIAHLEEVLKMFQQQQKEIRNLREWLFSGTSVLESREAVNMAKITVEQGYNIRLLTLVTLFYLPLTFVTSIYGMTNMPTEHDYLPFALTMVGICLPTYVLIVIVNNPDKTQRTLADIGLFFTKLTSRAAPKKSERLKEKILEHKLPHPDEKTPAVHAAATYASLEARLSHDLSAETSIRGSQGFLLANTRRVSQSVFNHLPGMARRTSASQAEGGPHAINNNVLQTWPEEGGDTTSRYTKRRSTTIEFEEPHYSSARVTITGSDEDPPYGNGPGPGPGQGPMRRTTGDSYSSTFLDPEKLTSTFSSVSPGVSPSRPDPNVNVVKPTPTPIPPPTAALASGAIIRSERSMSPSNPDGRSLFRRLSDRFTTPSPRPSSEQSLTPKESV</sequence>
<name>A0AAV9PXQ1_9PEZI</name>
<dbReference type="SUPFAM" id="SSF144083">
    <property type="entry name" value="Magnesium transport protein CorA, transmembrane region"/>
    <property type="match status" value="1"/>
</dbReference>
<accession>A0AAV9PXQ1</accession>
<dbReference type="GO" id="GO:0016020">
    <property type="term" value="C:membrane"/>
    <property type="evidence" value="ECO:0007669"/>
    <property type="project" value="UniProtKB-SubCell"/>
</dbReference>
<evidence type="ECO:0000256" key="6">
    <source>
        <dbReference type="SAM" id="MobiDB-lite"/>
    </source>
</evidence>
<reference evidence="8 9" key="1">
    <citation type="submission" date="2023-06" db="EMBL/GenBank/DDBJ databases">
        <title>Black Yeasts Isolated from many extreme environments.</title>
        <authorList>
            <person name="Coleine C."/>
            <person name="Stajich J.E."/>
            <person name="Selbmann L."/>
        </authorList>
    </citation>
    <scope>NUCLEOTIDE SEQUENCE [LARGE SCALE GENOMIC DNA]</scope>
    <source>
        <strain evidence="8 9">CCFEE 5887</strain>
    </source>
</reference>
<dbReference type="InterPro" id="IPR002523">
    <property type="entry name" value="MgTranspt_CorA/ZnTranspt_ZntB"/>
</dbReference>
<dbReference type="Gene3D" id="1.20.58.340">
    <property type="entry name" value="Magnesium transport protein CorA, transmembrane region"/>
    <property type="match status" value="1"/>
</dbReference>
<evidence type="ECO:0000256" key="1">
    <source>
        <dbReference type="ARBA" id="ARBA00004141"/>
    </source>
</evidence>
<keyword evidence="9" id="KW-1185">Reference proteome</keyword>
<evidence type="ECO:0000313" key="8">
    <source>
        <dbReference type="EMBL" id="KAK5531304.1"/>
    </source>
</evidence>
<evidence type="ECO:0000256" key="5">
    <source>
        <dbReference type="SAM" id="Coils"/>
    </source>
</evidence>
<comment type="subcellular location">
    <subcellularLocation>
        <location evidence="1">Membrane</location>
        <topology evidence="1">Multi-pass membrane protein</topology>
    </subcellularLocation>
</comment>
<feature type="transmembrane region" description="Helical" evidence="7">
    <location>
        <begin position="631"/>
        <end position="651"/>
    </location>
</feature>
<evidence type="ECO:0000313" key="9">
    <source>
        <dbReference type="Proteomes" id="UP001345827"/>
    </source>
</evidence>
<evidence type="ECO:0000256" key="4">
    <source>
        <dbReference type="ARBA" id="ARBA00023136"/>
    </source>
</evidence>
<organism evidence="8 9">
    <name type="scientific">Vermiconidia calcicola</name>
    <dbReference type="NCBI Taxonomy" id="1690605"/>
    <lineage>
        <taxon>Eukaryota</taxon>
        <taxon>Fungi</taxon>
        <taxon>Dikarya</taxon>
        <taxon>Ascomycota</taxon>
        <taxon>Pezizomycotina</taxon>
        <taxon>Dothideomycetes</taxon>
        <taxon>Dothideomycetidae</taxon>
        <taxon>Mycosphaerellales</taxon>
        <taxon>Extremaceae</taxon>
        <taxon>Vermiconidia</taxon>
    </lineage>
</organism>
<feature type="region of interest" description="Disordered" evidence="6">
    <location>
        <begin position="752"/>
        <end position="933"/>
    </location>
</feature>
<dbReference type="InterPro" id="IPR045863">
    <property type="entry name" value="CorA_TM1_TM2"/>
</dbReference>
<keyword evidence="3 7" id="KW-1133">Transmembrane helix</keyword>
<feature type="region of interest" description="Disordered" evidence="6">
    <location>
        <begin position="95"/>
        <end position="121"/>
    </location>
</feature>